<evidence type="ECO:0000256" key="2">
    <source>
        <dbReference type="ARBA" id="ARBA00022576"/>
    </source>
</evidence>
<evidence type="ECO:0000256" key="5">
    <source>
        <dbReference type="SAM" id="MobiDB-lite"/>
    </source>
</evidence>
<comment type="cofactor">
    <cofactor evidence="1 4">
        <name>pyridoxal 5'-phosphate</name>
        <dbReference type="ChEBI" id="CHEBI:597326"/>
    </cofactor>
</comment>
<dbReference type="EMBL" id="BOMN01000088">
    <property type="protein sequence ID" value="GIE23222.1"/>
    <property type="molecule type" value="Genomic_DNA"/>
</dbReference>
<dbReference type="SUPFAM" id="SSF53383">
    <property type="entry name" value="PLP-dependent transferases"/>
    <property type="match status" value="1"/>
</dbReference>
<name>A0ABQ3ZX90_9ACTN</name>
<feature type="domain" description="Aminotransferase class I/classII large" evidence="6">
    <location>
        <begin position="42"/>
        <end position="343"/>
    </location>
</feature>
<feature type="compositionally biased region" description="Pro residues" evidence="5">
    <location>
        <begin position="26"/>
        <end position="37"/>
    </location>
</feature>
<evidence type="ECO:0000256" key="3">
    <source>
        <dbReference type="ARBA" id="ARBA00022679"/>
    </source>
</evidence>
<dbReference type="Gene3D" id="3.90.1150.10">
    <property type="entry name" value="Aspartate Aminotransferase, domain 1"/>
    <property type="match status" value="1"/>
</dbReference>
<dbReference type="EC" id="2.6.1.-" evidence="4"/>
<dbReference type="InterPro" id="IPR015421">
    <property type="entry name" value="PyrdxlP-dep_Trfase_major"/>
</dbReference>
<gene>
    <name evidence="7" type="ORF">Ahu01nite_063240</name>
</gene>
<dbReference type="PANTHER" id="PTHR42832">
    <property type="entry name" value="AMINO ACID AMINOTRANSFERASE"/>
    <property type="match status" value="1"/>
</dbReference>
<evidence type="ECO:0000313" key="7">
    <source>
        <dbReference type="EMBL" id="GIE23222.1"/>
    </source>
</evidence>
<evidence type="ECO:0000256" key="4">
    <source>
        <dbReference type="RuleBase" id="RU000481"/>
    </source>
</evidence>
<dbReference type="GO" id="GO:0008483">
    <property type="term" value="F:transaminase activity"/>
    <property type="evidence" value="ECO:0007669"/>
    <property type="project" value="UniProtKB-KW"/>
</dbReference>
<protein>
    <recommendedName>
        <fullName evidence="4">Aminotransferase</fullName>
        <ecNumber evidence="4">2.6.1.-</ecNumber>
    </recommendedName>
</protein>
<comment type="similarity">
    <text evidence="4">Belongs to the class-I pyridoxal-phosphate-dependent aminotransferase family.</text>
</comment>
<dbReference type="InterPro" id="IPR015422">
    <property type="entry name" value="PyrdxlP-dep_Trfase_small"/>
</dbReference>
<keyword evidence="8" id="KW-1185">Reference proteome</keyword>
<dbReference type="InterPro" id="IPR004839">
    <property type="entry name" value="Aminotransferase_I/II_large"/>
</dbReference>
<proteinExistence type="inferred from homology"/>
<dbReference type="RefSeq" id="WP_203840280.1">
    <property type="nucleotide sequence ID" value="NZ_BAAATV010000009.1"/>
</dbReference>
<dbReference type="Gene3D" id="3.40.640.10">
    <property type="entry name" value="Type I PLP-dependent aspartate aminotransferase-like (Major domain)"/>
    <property type="match status" value="1"/>
</dbReference>
<dbReference type="CDD" id="cd00609">
    <property type="entry name" value="AAT_like"/>
    <property type="match status" value="1"/>
</dbReference>
<keyword evidence="2 4" id="KW-0032">Aminotransferase</keyword>
<dbReference type="Proteomes" id="UP000603200">
    <property type="component" value="Unassembled WGS sequence"/>
</dbReference>
<dbReference type="InterPro" id="IPR015424">
    <property type="entry name" value="PyrdxlP-dep_Trfase"/>
</dbReference>
<comment type="caution">
    <text evidence="7">The sequence shown here is derived from an EMBL/GenBank/DDBJ whole genome shotgun (WGS) entry which is preliminary data.</text>
</comment>
<keyword evidence="3 4" id="KW-0808">Transferase</keyword>
<reference evidence="7 8" key="1">
    <citation type="submission" date="2021-01" db="EMBL/GenBank/DDBJ databases">
        <title>Whole genome shotgun sequence of Actinoplanes humidus NBRC 14915.</title>
        <authorList>
            <person name="Komaki H."/>
            <person name="Tamura T."/>
        </authorList>
    </citation>
    <scope>NUCLEOTIDE SEQUENCE [LARGE SCALE GENOMIC DNA]</scope>
    <source>
        <strain evidence="7 8">NBRC 14915</strain>
    </source>
</reference>
<evidence type="ECO:0000313" key="8">
    <source>
        <dbReference type="Proteomes" id="UP000603200"/>
    </source>
</evidence>
<dbReference type="PROSITE" id="PS00105">
    <property type="entry name" value="AA_TRANSFER_CLASS_1"/>
    <property type="match status" value="1"/>
</dbReference>
<dbReference type="PANTHER" id="PTHR42832:SF3">
    <property type="entry name" value="L-GLUTAMINE--4-(METHYLSULFANYL)-2-OXOBUTANOATE AMINOTRANSFERASE"/>
    <property type="match status" value="1"/>
</dbReference>
<dbReference type="InterPro" id="IPR050881">
    <property type="entry name" value="LL-DAP_aminotransferase"/>
</dbReference>
<evidence type="ECO:0000256" key="1">
    <source>
        <dbReference type="ARBA" id="ARBA00001933"/>
    </source>
</evidence>
<evidence type="ECO:0000259" key="6">
    <source>
        <dbReference type="Pfam" id="PF00155"/>
    </source>
</evidence>
<feature type="region of interest" description="Disordered" evidence="5">
    <location>
        <begin position="25"/>
        <end position="46"/>
    </location>
</feature>
<accession>A0ABQ3ZX90</accession>
<dbReference type="Pfam" id="PF00155">
    <property type="entry name" value="Aminotran_1_2"/>
    <property type="match status" value="1"/>
</dbReference>
<sequence>MTRDELLALAGRSGYPVLDLSLGVPADPPPRVQPGPPARAGGYPPSAGTAELRAAAAGYLWRQFGVRAAADSIAACAGAKEFVAGLPQHLRRLRADDHRDIVLIPGLCYPTYAFGAELAGLRAYRMPMGPDLRMRPSELAPDIAARALMVWVTSPGNPTGVCEDLPALAAWGRAHDVLVASDEAYAETTWTGPPRTILTGAGHGVLAVHSLAKRNNAPGLRAGFYAGDPGLVRALVRSRRDAGLMASTASQDAAAQLLADDDLAAGQRDRNQARVDGLVKALRDNGFPCSPPDGGLFVWLDVTNGAAFARELATQAGVVVMPGAAYGPAGTAFVRIAAVHDPAVVACRLALLKLKEKV</sequence>
<organism evidence="7 8">
    <name type="scientific">Winogradskya humida</name>
    <dbReference type="NCBI Taxonomy" id="113566"/>
    <lineage>
        <taxon>Bacteria</taxon>
        <taxon>Bacillati</taxon>
        <taxon>Actinomycetota</taxon>
        <taxon>Actinomycetes</taxon>
        <taxon>Micromonosporales</taxon>
        <taxon>Micromonosporaceae</taxon>
        <taxon>Winogradskya</taxon>
    </lineage>
</organism>
<dbReference type="InterPro" id="IPR004838">
    <property type="entry name" value="NHTrfase_class1_PyrdxlP-BS"/>
</dbReference>